<evidence type="ECO:0000313" key="2">
    <source>
        <dbReference type="Proteomes" id="UP001203058"/>
    </source>
</evidence>
<keyword evidence="2" id="KW-1185">Reference proteome</keyword>
<proteinExistence type="predicted"/>
<comment type="caution">
    <text evidence="1">The sequence shown here is derived from an EMBL/GenBank/DDBJ whole genome shotgun (WGS) entry which is preliminary data.</text>
</comment>
<dbReference type="EMBL" id="JAKZHW010000001">
    <property type="protein sequence ID" value="MCH8616521.1"/>
    <property type="molecule type" value="Genomic_DNA"/>
</dbReference>
<name>A0ABS9VNG4_9SPHN</name>
<gene>
    <name evidence="1" type="ORF">LZ016_10460</name>
</gene>
<sequence length="66" mass="7720">MSFYRLYFSDGEGHFSGVREIEAHGDAQAIGRADRMSRGFRRELWRDQTLLKRWDEGQAGLEAKRT</sequence>
<protein>
    <submittedName>
        <fullName evidence="1">Uncharacterized protein</fullName>
    </submittedName>
</protein>
<dbReference type="Proteomes" id="UP001203058">
    <property type="component" value="Unassembled WGS sequence"/>
</dbReference>
<accession>A0ABS9VNG4</accession>
<reference evidence="1 2" key="1">
    <citation type="submission" date="2022-03" db="EMBL/GenBank/DDBJ databases">
        <authorList>
            <person name="Jo J.-H."/>
            <person name="Im W.-T."/>
        </authorList>
    </citation>
    <scope>NUCLEOTIDE SEQUENCE [LARGE SCALE GENOMIC DNA]</scope>
    <source>
        <strain evidence="1 2">SM33</strain>
    </source>
</reference>
<organism evidence="1 2">
    <name type="scientific">Sphingomonas telluris</name>
    <dbReference type="NCBI Taxonomy" id="2907998"/>
    <lineage>
        <taxon>Bacteria</taxon>
        <taxon>Pseudomonadati</taxon>
        <taxon>Pseudomonadota</taxon>
        <taxon>Alphaproteobacteria</taxon>
        <taxon>Sphingomonadales</taxon>
        <taxon>Sphingomonadaceae</taxon>
        <taxon>Sphingomonas</taxon>
    </lineage>
</organism>
<dbReference type="RefSeq" id="WP_241447317.1">
    <property type="nucleotide sequence ID" value="NZ_JAKZHW010000001.1"/>
</dbReference>
<evidence type="ECO:0000313" key="1">
    <source>
        <dbReference type="EMBL" id="MCH8616521.1"/>
    </source>
</evidence>